<dbReference type="PANTHER" id="PTHR13068">
    <property type="entry name" value="CGI-12 PROTEIN-RELATED"/>
    <property type="match status" value="1"/>
</dbReference>
<organism evidence="5 6">
    <name type="scientific">Striga asiatica</name>
    <name type="common">Asiatic witchweed</name>
    <name type="synonym">Buchnera asiatica</name>
    <dbReference type="NCBI Taxonomy" id="4170"/>
    <lineage>
        <taxon>Eukaryota</taxon>
        <taxon>Viridiplantae</taxon>
        <taxon>Streptophyta</taxon>
        <taxon>Embryophyta</taxon>
        <taxon>Tracheophyta</taxon>
        <taxon>Spermatophyta</taxon>
        <taxon>Magnoliopsida</taxon>
        <taxon>eudicotyledons</taxon>
        <taxon>Gunneridae</taxon>
        <taxon>Pentapetalae</taxon>
        <taxon>asterids</taxon>
        <taxon>lamiids</taxon>
        <taxon>Lamiales</taxon>
        <taxon>Orobanchaceae</taxon>
        <taxon>Buchnereae</taxon>
        <taxon>Striga</taxon>
    </lineage>
</organism>
<gene>
    <name evidence="5" type="ORF">STAS_13901</name>
</gene>
<proteinExistence type="inferred from homology"/>
<evidence type="ECO:0000313" key="6">
    <source>
        <dbReference type="Proteomes" id="UP000325081"/>
    </source>
</evidence>
<keyword evidence="4" id="KW-0472">Membrane</keyword>
<evidence type="ECO:0000313" key="5">
    <source>
        <dbReference type="EMBL" id="GER37492.1"/>
    </source>
</evidence>
<dbReference type="PANTHER" id="PTHR13068:SF130">
    <property type="entry name" value="TRANSCRIPTION TERMINATION FACTOR MTERF6, CHLOROPLASTIC_MITOCHONDRIAL-LIKE"/>
    <property type="match status" value="1"/>
</dbReference>
<dbReference type="AlphaFoldDB" id="A0A5A7PY66"/>
<sequence length="443" mass="49450">MALHALLRRNLTSLFSENLLSSTISNGSLSLSIAHFSTAIRTKPSTSPSFFEFLTHKHQFSPEVASRAASILPPSNHPEKYESVLSFFEEVGFTKAQVEKTLLIRPQLLSADLEKTIKPKIKIFQDFGLPADDIAVIISRAPTILQSSLKKKLVPALSWLKGLLGSTEKLARALKQSGWLLTGDLENITLPNVQNLMSHGMSSDQVARLITYMPRVILCKPESLSRCLEVMDQMDVVWSSNMSVYAVGVICSMPDGAWERKLQAFREILEFSEDDIVRVLRKNPIVFSSSEDKMKMVKQVVLGTGKYEASSIAKYPRLLLHSIESRCKPRFEVLGILESKGLINKWPSLGLICEMTDEKFFKEYVGQYTSEIGENYLDKRALSCKKRERIGNWSFVAFLLLTNVIVTSILSIGDKILLIACLPSSLSSELVSPVASDLTQLQT</sequence>
<evidence type="ECO:0000256" key="4">
    <source>
        <dbReference type="SAM" id="Phobius"/>
    </source>
</evidence>
<dbReference type="OrthoDB" id="637682at2759"/>
<keyword evidence="2" id="KW-0805">Transcription regulation</keyword>
<comment type="similarity">
    <text evidence="1">Belongs to the mTERF family.</text>
</comment>
<accession>A0A5A7PY66</accession>
<protein>
    <submittedName>
        <fullName evidence="5">Mitochondrial transcription termination factorfamily protein</fullName>
    </submittedName>
</protein>
<dbReference type="SMART" id="SM00733">
    <property type="entry name" value="Mterf"/>
    <property type="match status" value="6"/>
</dbReference>
<reference evidence="6" key="1">
    <citation type="journal article" date="2019" name="Curr. Biol.">
        <title>Genome Sequence of Striga asiatica Provides Insight into the Evolution of Plant Parasitism.</title>
        <authorList>
            <person name="Yoshida S."/>
            <person name="Kim S."/>
            <person name="Wafula E.K."/>
            <person name="Tanskanen J."/>
            <person name="Kim Y.M."/>
            <person name="Honaas L."/>
            <person name="Yang Z."/>
            <person name="Spallek T."/>
            <person name="Conn C.E."/>
            <person name="Ichihashi Y."/>
            <person name="Cheong K."/>
            <person name="Cui S."/>
            <person name="Der J.P."/>
            <person name="Gundlach H."/>
            <person name="Jiao Y."/>
            <person name="Hori C."/>
            <person name="Ishida J.K."/>
            <person name="Kasahara H."/>
            <person name="Kiba T."/>
            <person name="Kim M.S."/>
            <person name="Koo N."/>
            <person name="Laohavisit A."/>
            <person name="Lee Y.H."/>
            <person name="Lumba S."/>
            <person name="McCourt P."/>
            <person name="Mortimer J.C."/>
            <person name="Mutuku J.M."/>
            <person name="Nomura T."/>
            <person name="Sasaki-Sekimoto Y."/>
            <person name="Seto Y."/>
            <person name="Wang Y."/>
            <person name="Wakatake T."/>
            <person name="Sakakibara H."/>
            <person name="Demura T."/>
            <person name="Yamaguchi S."/>
            <person name="Yoneyama K."/>
            <person name="Manabe R.I."/>
            <person name="Nelson D.C."/>
            <person name="Schulman A.H."/>
            <person name="Timko M.P."/>
            <person name="dePamphilis C.W."/>
            <person name="Choi D."/>
            <person name="Shirasu K."/>
        </authorList>
    </citation>
    <scope>NUCLEOTIDE SEQUENCE [LARGE SCALE GENOMIC DNA]</scope>
    <source>
        <strain evidence="6">cv. UVA1</strain>
    </source>
</reference>
<keyword evidence="2" id="KW-0806">Transcription termination</keyword>
<name>A0A5A7PY66_STRAF</name>
<dbReference type="Pfam" id="PF02536">
    <property type="entry name" value="mTERF"/>
    <property type="match status" value="2"/>
</dbReference>
<keyword evidence="3" id="KW-0809">Transit peptide</keyword>
<keyword evidence="2" id="KW-0804">Transcription</keyword>
<evidence type="ECO:0000256" key="1">
    <source>
        <dbReference type="ARBA" id="ARBA00007692"/>
    </source>
</evidence>
<comment type="caution">
    <text evidence="5">The sequence shown here is derived from an EMBL/GenBank/DDBJ whole genome shotgun (WGS) entry which is preliminary data.</text>
</comment>
<keyword evidence="4" id="KW-1133">Transmembrane helix</keyword>
<dbReference type="GO" id="GO:0003676">
    <property type="term" value="F:nucleic acid binding"/>
    <property type="evidence" value="ECO:0007669"/>
    <property type="project" value="InterPro"/>
</dbReference>
<keyword evidence="6" id="KW-1185">Reference proteome</keyword>
<dbReference type="GO" id="GO:0006353">
    <property type="term" value="P:DNA-templated transcription termination"/>
    <property type="evidence" value="ECO:0007669"/>
    <property type="project" value="UniProtKB-KW"/>
</dbReference>
<keyword evidence="4" id="KW-0812">Transmembrane</keyword>
<feature type="transmembrane region" description="Helical" evidence="4">
    <location>
        <begin position="390"/>
        <end position="413"/>
    </location>
</feature>
<dbReference type="EMBL" id="BKCP01005383">
    <property type="protein sequence ID" value="GER37492.1"/>
    <property type="molecule type" value="Genomic_DNA"/>
</dbReference>
<dbReference type="Gene3D" id="1.25.70.10">
    <property type="entry name" value="Transcription termination factor 3, mitochondrial"/>
    <property type="match status" value="1"/>
</dbReference>
<dbReference type="FunFam" id="1.25.70.10:FF:000001">
    <property type="entry name" value="Mitochondrial transcription termination factor-like"/>
    <property type="match status" value="1"/>
</dbReference>
<evidence type="ECO:0000256" key="3">
    <source>
        <dbReference type="ARBA" id="ARBA00022946"/>
    </source>
</evidence>
<evidence type="ECO:0000256" key="2">
    <source>
        <dbReference type="ARBA" id="ARBA00022472"/>
    </source>
</evidence>
<dbReference type="InterPro" id="IPR003690">
    <property type="entry name" value="MTERF"/>
</dbReference>
<dbReference type="Proteomes" id="UP000325081">
    <property type="component" value="Unassembled WGS sequence"/>
</dbReference>
<dbReference type="InterPro" id="IPR038538">
    <property type="entry name" value="MTERF_sf"/>
</dbReference>